<dbReference type="AlphaFoldDB" id="M2MCV1"/>
<evidence type="ECO:0000313" key="3">
    <source>
        <dbReference type="EMBL" id="EMC94366.1"/>
    </source>
</evidence>
<organism evidence="3 4">
    <name type="scientific">Baudoinia panamericana (strain UAMH 10762)</name>
    <name type="common">Angels' share fungus</name>
    <name type="synonym">Baudoinia compniacensis (strain UAMH 10762)</name>
    <dbReference type="NCBI Taxonomy" id="717646"/>
    <lineage>
        <taxon>Eukaryota</taxon>
        <taxon>Fungi</taxon>
        <taxon>Dikarya</taxon>
        <taxon>Ascomycota</taxon>
        <taxon>Pezizomycotina</taxon>
        <taxon>Dothideomycetes</taxon>
        <taxon>Dothideomycetidae</taxon>
        <taxon>Mycosphaerellales</taxon>
        <taxon>Teratosphaeriaceae</taxon>
        <taxon>Baudoinia</taxon>
    </lineage>
</organism>
<gene>
    <name evidence="3" type="ORF">BAUCODRAFT_73688</name>
</gene>
<keyword evidence="4" id="KW-1185">Reference proteome</keyword>
<dbReference type="HOGENOM" id="CLU_047849_0_1_1"/>
<feature type="domain" description="Domain of unknown function at the cortex 1" evidence="2">
    <location>
        <begin position="7"/>
        <end position="279"/>
    </location>
</feature>
<feature type="region of interest" description="Disordered" evidence="1">
    <location>
        <begin position="284"/>
        <end position="311"/>
    </location>
</feature>
<evidence type="ECO:0000259" key="2">
    <source>
        <dbReference type="Pfam" id="PF08588"/>
    </source>
</evidence>
<reference evidence="3 4" key="1">
    <citation type="journal article" date="2012" name="PLoS Pathog.">
        <title>Diverse lifestyles and strategies of plant pathogenesis encoded in the genomes of eighteen Dothideomycetes fungi.</title>
        <authorList>
            <person name="Ohm R.A."/>
            <person name="Feau N."/>
            <person name="Henrissat B."/>
            <person name="Schoch C.L."/>
            <person name="Horwitz B.A."/>
            <person name="Barry K.W."/>
            <person name="Condon B.J."/>
            <person name="Copeland A.C."/>
            <person name="Dhillon B."/>
            <person name="Glaser F."/>
            <person name="Hesse C.N."/>
            <person name="Kosti I."/>
            <person name="LaButti K."/>
            <person name="Lindquist E.A."/>
            <person name="Lucas S."/>
            <person name="Salamov A.A."/>
            <person name="Bradshaw R.E."/>
            <person name="Ciuffetti L."/>
            <person name="Hamelin R.C."/>
            <person name="Kema G.H.J."/>
            <person name="Lawrence C."/>
            <person name="Scott J.A."/>
            <person name="Spatafora J.W."/>
            <person name="Turgeon B.G."/>
            <person name="de Wit P.J.G.M."/>
            <person name="Zhong S."/>
            <person name="Goodwin S.B."/>
            <person name="Grigoriev I.V."/>
        </authorList>
    </citation>
    <scope>NUCLEOTIDE SEQUENCE [LARGE SCALE GENOMIC DNA]</scope>
    <source>
        <strain evidence="3 4">UAMH 10762</strain>
    </source>
</reference>
<name>M2MCV1_BAUPA</name>
<dbReference type="eggNOG" id="ENOG502RXNE">
    <property type="taxonomic scope" value="Eukaryota"/>
</dbReference>
<evidence type="ECO:0000313" key="4">
    <source>
        <dbReference type="Proteomes" id="UP000011761"/>
    </source>
</evidence>
<dbReference type="InterPro" id="IPR013897">
    <property type="entry name" value="Duc1"/>
</dbReference>
<dbReference type="KEGG" id="bcom:BAUCODRAFT_73688"/>
<dbReference type="Proteomes" id="UP000011761">
    <property type="component" value="Unassembled WGS sequence"/>
</dbReference>
<sequence length="311" mass="35164">MASNYYLKVTAGPNYTEQHPLSINTEQPTRITSDHLTANLVVRIQNYRGLDVDGKPSEHKTSPYFSKPPHQHDLYSIQFSFTLKEDVNAHDLVFGNDFDHAIRDRLPPGFQQAFNIVKWFIDPGLYGDVNADKPYLYGPLLSSINTFRVGPKDDREQEKIEETRANQDSELSILSEGGDADGAQLRKDAHIPPDAAARKKYFLTESHLKAFTFEKGREYSNDFFNPYLDFNEFALKLPGFGVIPGITMPILRYWDGQPLRYTLRKRGGDVLMVVMFTLVPREEVEGEGAKEEVEGKKGGEPAAETADDDVD</sequence>
<dbReference type="OrthoDB" id="2119945at2759"/>
<protein>
    <recommendedName>
        <fullName evidence="2">Domain of unknown function at the cortex 1 domain-containing protein</fullName>
    </recommendedName>
</protein>
<dbReference type="RefSeq" id="XP_007678198.1">
    <property type="nucleotide sequence ID" value="XM_007680008.1"/>
</dbReference>
<accession>M2MCV1</accession>
<dbReference type="PANTHER" id="PTHR34826:SF2">
    <property type="entry name" value="UPF0590 PROTEIN C409.17C"/>
    <property type="match status" value="1"/>
</dbReference>
<dbReference type="EMBL" id="KB445558">
    <property type="protein sequence ID" value="EMC94366.1"/>
    <property type="molecule type" value="Genomic_DNA"/>
</dbReference>
<feature type="compositionally biased region" description="Basic and acidic residues" evidence="1">
    <location>
        <begin position="284"/>
        <end position="299"/>
    </location>
</feature>
<dbReference type="OMA" id="NHELRYT"/>
<dbReference type="GeneID" id="19116838"/>
<dbReference type="PANTHER" id="PTHR34826">
    <property type="entry name" value="UPF0590 PROTEIN C409.17C"/>
    <property type="match status" value="1"/>
</dbReference>
<dbReference type="Pfam" id="PF08588">
    <property type="entry name" value="Duc1"/>
    <property type="match status" value="1"/>
</dbReference>
<evidence type="ECO:0000256" key="1">
    <source>
        <dbReference type="SAM" id="MobiDB-lite"/>
    </source>
</evidence>
<proteinExistence type="predicted"/>